<evidence type="ECO:0000256" key="3">
    <source>
        <dbReference type="SAM" id="Phobius"/>
    </source>
</evidence>
<gene>
    <name evidence="5" type="ORF">N7460_002175</name>
</gene>
<evidence type="ECO:0000313" key="6">
    <source>
        <dbReference type="Proteomes" id="UP001219568"/>
    </source>
</evidence>
<dbReference type="GO" id="GO:0006351">
    <property type="term" value="P:DNA-templated transcription"/>
    <property type="evidence" value="ECO:0007669"/>
    <property type="project" value="InterPro"/>
</dbReference>
<feature type="transmembrane region" description="Helical" evidence="3">
    <location>
        <begin position="202"/>
        <end position="227"/>
    </location>
</feature>
<sequence length="832" mass="92176">MTGSNSIGSSTLSMQHSDHAKRTVQRPVDDPAALILEAWSQGLMTGSLVIMAAVTYANMRPGVLLHKLILLELILALAHGTFIFAPDPVYGWYLATTAIGLIVSWSLHNVIAWMKNTPFMGRKLSLFYIGTIILAQPYWATEIYANFAYFNNINLTVYEKIRPWEALFRDPWWIYTTCNLFWVVKTQYNFGILELVRECPRFGLMLVSMCLSIVFIVLDVISVTGALKSAMPLGINPFWKVCSPSVSPGSILVSLVFRADGWCILQLCFMFKCLCDTIILDDFKTALDKLSARWLAELSRLWEQLDHITAVVQGQTPRSSSSHDGRQDSFALTAPGASLGFPFMVIQSEAFMNLLGLEQSLPVLLEHVERGRKAIPAQSYGANIVMVDLQEASILLNAFWEQIHTWYPILHADYTEEFIQAITSCFPTSVKSCLTLLVLAIGCVVECESVADALRSRPEAIYIEAAMKMLPCAFAHSGPRSAQCLLLFAIYHLCHGQPFQAYDFVAMASYKLQNYIINELDADSDATQMSILANCFCEITVQLDLVNSGIRNMTSFAPVPTSSGTWTWHLSQSFESSTPSDSDGEFYPQSNDLSYFVAEIAMRKMLQRCTWSTSTLAQGSHVYAPIVAAELERQLDEWLQLLPQQLSFRASSAIGSHQRRDPNSAQVEFLRTQYYAFKASIYWPAVYEALTAGEANSDLLRHCTRFFTSFAEFVPSAAAAVVVCKPNLWTLCTSVFTISMAALAGLTEPCLVGLVPREAILGLKLAIKVLDGAAEVSPSLAEMGAILKERVQLSATGSCIQNPFSITTEGTAMTTEPDPFFDGDDDVSYPVT</sequence>
<organism evidence="5 6">
    <name type="scientific">Penicillium canescens</name>
    <dbReference type="NCBI Taxonomy" id="5083"/>
    <lineage>
        <taxon>Eukaryota</taxon>
        <taxon>Fungi</taxon>
        <taxon>Dikarya</taxon>
        <taxon>Ascomycota</taxon>
        <taxon>Pezizomycotina</taxon>
        <taxon>Eurotiomycetes</taxon>
        <taxon>Eurotiomycetidae</taxon>
        <taxon>Eurotiales</taxon>
        <taxon>Aspergillaceae</taxon>
        <taxon>Penicillium</taxon>
    </lineage>
</organism>
<feature type="region of interest" description="Disordered" evidence="2">
    <location>
        <begin position="812"/>
        <end position="832"/>
    </location>
</feature>
<feature type="transmembrane region" description="Helical" evidence="3">
    <location>
        <begin position="38"/>
        <end position="57"/>
    </location>
</feature>
<evidence type="ECO:0000313" key="5">
    <source>
        <dbReference type="EMBL" id="KAJ6051641.1"/>
    </source>
</evidence>
<dbReference type="GO" id="GO:0008270">
    <property type="term" value="F:zinc ion binding"/>
    <property type="evidence" value="ECO:0007669"/>
    <property type="project" value="InterPro"/>
</dbReference>
<dbReference type="PANTHER" id="PTHR42029">
    <property type="entry name" value="AN04G07800"/>
    <property type="match status" value="1"/>
</dbReference>
<evidence type="ECO:0000256" key="1">
    <source>
        <dbReference type="ARBA" id="ARBA00023242"/>
    </source>
</evidence>
<dbReference type="Proteomes" id="UP001219568">
    <property type="component" value="Unassembled WGS sequence"/>
</dbReference>
<reference evidence="5" key="1">
    <citation type="journal article" date="2023" name="IMA Fungus">
        <title>Comparative genomic study of the Penicillium genus elucidates a diverse pangenome and 15 lateral gene transfer events.</title>
        <authorList>
            <person name="Petersen C."/>
            <person name="Sorensen T."/>
            <person name="Nielsen M.R."/>
            <person name="Sondergaard T.E."/>
            <person name="Sorensen J.L."/>
            <person name="Fitzpatrick D.A."/>
            <person name="Frisvad J.C."/>
            <person name="Nielsen K.L."/>
        </authorList>
    </citation>
    <scope>NUCLEOTIDE SEQUENCE</scope>
    <source>
        <strain evidence="5">IBT 15450</strain>
    </source>
</reference>
<keyword evidence="3" id="KW-1133">Transmembrane helix</keyword>
<reference evidence="5" key="2">
    <citation type="submission" date="2023-01" db="EMBL/GenBank/DDBJ databases">
        <authorList>
            <person name="Petersen C."/>
        </authorList>
    </citation>
    <scope>NUCLEOTIDE SEQUENCE</scope>
    <source>
        <strain evidence="5">IBT 15450</strain>
    </source>
</reference>
<dbReference type="Pfam" id="PF04082">
    <property type="entry name" value="Fungal_trans"/>
    <property type="match status" value="1"/>
</dbReference>
<dbReference type="AlphaFoldDB" id="A0AAD6NCG7"/>
<keyword evidence="3" id="KW-0812">Transmembrane</keyword>
<proteinExistence type="predicted"/>
<feature type="domain" description="Xylanolytic transcriptional activator regulatory" evidence="4">
    <location>
        <begin position="396"/>
        <end position="508"/>
    </location>
</feature>
<evidence type="ECO:0000259" key="4">
    <source>
        <dbReference type="Pfam" id="PF04082"/>
    </source>
</evidence>
<feature type="transmembrane region" description="Helical" evidence="3">
    <location>
        <begin position="64"/>
        <end position="84"/>
    </location>
</feature>
<feature type="transmembrane region" description="Helical" evidence="3">
    <location>
        <begin position="90"/>
        <end position="112"/>
    </location>
</feature>
<dbReference type="CDD" id="cd12148">
    <property type="entry name" value="fungal_TF_MHR"/>
    <property type="match status" value="1"/>
</dbReference>
<feature type="transmembrane region" description="Helical" evidence="3">
    <location>
        <begin position="124"/>
        <end position="140"/>
    </location>
</feature>
<dbReference type="EMBL" id="JAQJZL010000002">
    <property type="protein sequence ID" value="KAJ6051641.1"/>
    <property type="molecule type" value="Genomic_DNA"/>
</dbReference>
<keyword evidence="1" id="KW-0539">Nucleus</keyword>
<evidence type="ECO:0000256" key="2">
    <source>
        <dbReference type="SAM" id="MobiDB-lite"/>
    </source>
</evidence>
<name>A0AAD6NCG7_PENCN</name>
<dbReference type="PANTHER" id="PTHR42029:SF2">
    <property type="entry name" value="WAX SYNTHASE DOMAIN-CONTAINING PROTEIN"/>
    <property type="match status" value="1"/>
</dbReference>
<keyword evidence="6" id="KW-1185">Reference proteome</keyword>
<comment type="caution">
    <text evidence="5">The sequence shown here is derived from an EMBL/GenBank/DDBJ whole genome shotgun (WGS) entry which is preliminary data.</text>
</comment>
<feature type="transmembrane region" description="Helical" evidence="3">
    <location>
        <begin position="172"/>
        <end position="190"/>
    </location>
</feature>
<feature type="compositionally biased region" description="Acidic residues" evidence="2">
    <location>
        <begin position="819"/>
        <end position="832"/>
    </location>
</feature>
<protein>
    <recommendedName>
        <fullName evidence="4">Xylanolytic transcriptional activator regulatory domain-containing protein</fullName>
    </recommendedName>
</protein>
<accession>A0AAD6NCG7</accession>
<dbReference type="GO" id="GO:0003677">
    <property type="term" value="F:DNA binding"/>
    <property type="evidence" value="ECO:0007669"/>
    <property type="project" value="InterPro"/>
</dbReference>
<keyword evidence="3" id="KW-0472">Membrane</keyword>
<dbReference type="InterPro" id="IPR007219">
    <property type="entry name" value="XnlR_reg_dom"/>
</dbReference>